<feature type="compositionally biased region" description="Acidic residues" evidence="5">
    <location>
        <begin position="1144"/>
        <end position="1166"/>
    </location>
</feature>
<gene>
    <name evidence="7" type="ORF">I302_103166</name>
</gene>
<dbReference type="PANTHER" id="PTHR11361:SF20">
    <property type="entry name" value="MUTS PROTEIN HOMOLOG 5"/>
    <property type="match status" value="1"/>
</dbReference>
<evidence type="ECO:0000259" key="6">
    <source>
        <dbReference type="PROSITE" id="PS00486"/>
    </source>
</evidence>
<reference evidence="7" key="2">
    <citation type="submission" date="2024-02" db="EMBL/GenBank/DDBJ databases">
        <title>Comparative genomics of Cryptococcus and Kwoniella reveals pathogenesis evolution and contrasting modes of karyotype evolution via chromosome fusion or intercentromeric recombination.</title>
        <authorList>
            <person name="Coelho M.A."/>
            <person name="David-Palma M."/>
            <person name="Shea T."/>
            <person name="Bowers K."/>
            <person name="McGinley-Smith S."/>
            <person name="Mohammad A.W."/>
            <person name="Gnirke A."/>
            <person name="Yurkov A.M."/>
            <person name="Nowrousian M."/>
            <person name="Sun S."/>
            <person name="Cuomo C.A."/>
            <person name="Heitman J."/>
        </authorList>
    </citation>
    <scope>NUCLEOTIDE SEQUENCE</scope>
    <source>
        <strain evidence="7">CBS 10118</strain>
    </source>
</reference>
<organism evidence="7 8">
    <name type="scientific">Kwoniella bestiolae CBS 10118</name>
    <dbReference type="NCBI Taxonomy" id="1296100"/>
    <lineage>
        <taxon>Eukaryota</taxon>
        <taxon>Fungi</taxon>
        <taxon>Dikarya</taxon>
        <taxon>Basidiomycota</taxon>
        <taxon>Agaricomycotina</taxon>
        <taxon>Tremellomycetes</taxon>
        <taxon>Tremellales</taxon>
        <taxon>Cryptococcaceae</taxon>
        <taxon>Kwoniella</taxon>
    </lineage>
</organism>
<keyword evidence="2" id="KW-0547">Nucleotide-binding</keyword>
<dbReference type="GeneID" id="30206263"/>
<dbReference type="InterPro" id="IPR007696">
    <property type="entry name" value="DNA_mismatch_repair_MutS_core"/>
</dbReference>
<dbReference type="SMART" id="SM00533">
    <property type="entry name" value="MUTSd"/>
    <property type="match status" value="1"/>
</dbReference>
<dbReference type="GO" id="GO:0030983">
    <property type="term" value="F:mismatched DNA binding"/>
    <property type="evidence" value="ECO:0007669"/>
    <property type="project" value="InterPro"/>
</dbReference>
<dbReference type="InterPro" id="IPR027417">
    <property type="entry name" value="P-loop_NTPase"/>
</dbReference>
<protein>
    <recommendedName>
        <fullName evidence="6">DNA mismatch repair proteins mutS family domain-containing protein</fullName>
    </recommendedName>
</protein>
<feature type="compositionally biased region" description="Basic and acidic residues" evidence="5">
    <location>
        <begin position="39"/>
        <end position="50"/>
    </location>
</feature>
<evidence type="ECO:0000313" key="8">
    <source>
        <dbReference type="Proteomes" id="UP000092730"/>
    </source>
</evidence>
<dbReference type="GO" id="GO:0005634">
    <property type="term" value="C:nucleus"/>
    <property type="evidence" value="ECO:0007669"/>
    <property type="project" value="TreeGrafter"/>
</dbReference>
<dbReference type="InterPro" id="IPR036187">
    <property type="entry name" value="DNA_mismatch_repair_MutS_sf"/>
</dbReference>
<keyword evidence="8" id="KW-1185">Reference proteome</keyword>
<dbReference type="GO" id="GO:0006298">
    <property type="term" value="P:mismatch repair"/>
    <property type="evidence" value="ECO:0007669"/>
    <property type="project" value="InterPro"/>
</dbReference>
<reference evidence="7" key="1">
    <citation type="submission" date="2013-07" db="EMBL/GenBank/DDBJ databases">
        <authorList>
            <consortium name="The Broad Institute Genome Sequencing Platform"/>
            <person name="Cuomo C."/>
            <person name="Litvintseva A."/>
            <person name="Chen Y."/>
            <person name="Heitman J."/>
            <person name="Sun S."/>
            <person name="Springer D."/>
            <person name="Dromer F."/>
            <person name="Young S.K."/>
            <person name="Zeng Q."/>
            <person name="Gargeya S."/>
            <person name="Fitzgerald M."/>
            <person name="Abouelleil A."/>
            <person name="Alvarado L."/>
            <person name="Berlin A.M."/>
            <person name="Chapman S.B."/>
            <person name="Dewar J."/>
            <person name="Goldberg J."/>
            <person name="Griggs A."/>
            <person name="Gujja S."/>
            <person name="Hansen M."/>
            <person name="Howarth C."/>
            <person name="Imamovic A."/>
            <person name="Larimer J."/>
            <person name="McCowan C."/>
            <person name="Murphy C."/>
            <person name="Pearson M."/>
            <person name="Priest M."/>
            <person name="Roberts A."/>
            <person name="Saif S."/>
            <person name="Shea T."/>
            <person name="Sykes S."/>
            <person name="Wortman J."/>
            <person name="Nusbaum C."/>
            <person name="Birren B."/>
        </authorList>
    </citation>
    <scope>NUCLEOTIDE SEQUENCE</scope>
    <source>
        <strain evidence="7">CBS 10118</strain>
    </source>
</reference>
<evidence type="ECO:0000256" key="2">
    <source>
        <dbReference type="ARBA" id="ARBA00022741"/>
    </source>
</evidence>
<dbReference type="Pfam" id="PF00488">
    <property type="entry name" value="MutS_V"/>
    <property type="match status" value="1"/>
</dbReference>
<feature type="compositionally biased region" description="Acidic residues" evidence="5">
    <location>
        <begin position="51"/>
        <end position="60"/>
    </location>
</feature>
<name>A0AAJ8K5G2_9TREE</name>
<evidence type="ECO:0000313" key="7">
    <source>
        <dbReference type="EMBL" id="WVW81175.1"/>
    </source>
</evidence>
<evidence type="ECO:0000256" key="5">
    <source>
        <dbReference type="SAM" id="MobiDB-lite"/>
    </source>
</evidence>
<feature type="compositionally biased region" description="Polar residues" evidence="5">
    <location>
        <begin position="25"/>
        <end position="35"/>
    </location>
</feature>
<dbReference type="SUPFAM" id="SSF52540">
    <property type="entry name" value="P-loop containing nucleoside triphosphate hydrolases"/>
    <property type="match status" value="1"/>
</dbReference>
<dbReference type="Gene3D" id="3.40.50.300">
    <property type="entry name" value="P-loop containing nucleotide triphosphate hydrolases"/>
    <property type="match status" value="1"/>
</dbReference>
<evidence type="ECO:0000256" key="3">
    <source>
        <dbReference type="ARBA" id="ARBA00022840"/>
    </source>
</evidence>
<evidence type="ECO:0000256" key="4">
    <source>
        <dbReference type="ARBA" id="ARBA00023125"/>
    </source>
</evidence>
<dbReference type="GO" id="GO:0051026">
    <property type="term" value="P:chiasma assembly"/>
    <property type="evidence" value="ECO:0007669"/>
    <property type="project" value="TreeGrafter"/>
</dbReference>
<sequence length="1166" mass="130286">MQHPLKRPTTSSSAYLPNYTYITSPSPAFSRTSFQEESDTSRRVKFRYDDGVDPDDDDYDNTYPVEVEQGGYDGVDDGDHVHVQQGYGDYDDTTLSQPAYSRDQGYHHQDSYNHQQDEVYDGNVQCEGYAQQGEFMSDDNQYQYQYQYQYQHPQNDHQPIPFSQPHSQRSFDPPPSTSPSDFHRPMTLPLPQRRAKRYPIADIDMSVEDPEKYLNQEGGVSAHGSISGMLDRWNGVGSARADLGEEVEGDDHEVGGSTQVVGEGKKLPRVLVFHAPNNFNELAAAWYDPVKRKIEVLEDTKDTSSWDLAMLVLEQVQPDQIVVSTRTAQSLVDKITAWDTNSTVPTRLVTMSWKHCGNHAAIAALASVRLPNQCSIIQSHSGHPLPSSASDNTNTTVQPPVADGGWENNDGQEYRLSLVKLGCWVNVYAPSAVIATGVLISQVRLLSLEDAATPGIGSQYFEINGLDSMELEQHMQINKDALTSLAIFDVEAHASMFTKTKKQALSVFGLLDTCVTPLGRKLFHTWHLRPLATLSHIEARHEAISMFTASQTFSVFDSLIKVLKRIKNVPYILHKMRAGTAKFYDWRKLIESLAAIIEVRGILIGLTWPRPLEILDRARTGISLNIETLRGTIDDYINWNESKAEGRLTINTGVNGEYDDLKQVYAKLDGLLNEVSYMIQGEIPPGIARDFNVIYFPQIGFHAVVTTENQTEPPVIPEWTIRFSTGDKHYFKNQNMTELDSHYGDIYVTMTGLEIELVQDLTEQIQKLEPVILAAIDVISELDCLLALSKAVNRFDLRRPRMTNDNSLKIKNGRHILYDQVCHTYVPNDILLEGGKGHDNHNMMIVTGANGSGKSAYGKQVALIVFMAQMGSFVPAEQAVIGICDKIFTRLQTKESSSKHASAFMIDLGQVSQALRGATEKSLVILDEFGKGTITWDGAGLLAGVIDYLQAGPCPKTVVLTHFHELITQRFLREDSGVIFAHMRTFMGTNNELLFLFKLAPGSSRTSYAAQCALQHNIPKDIVDRAEFVTECISKFEIHKIHNATLTPTQEAELKANEELARLFLSWQIDGEIQNVRDKVEEMLEDTDVDMIKERRYGSEQTEGDGMNEWAGDTRFARRDEESGFGNYGQGGHGGQVGGMEVDTAADAEVDELDSDNEVAYSDETD</sequence>
<dbReference type="CDD" id="cd03281">
    <property type="entry name" value="ABC_MSH5_euk"/>
    <property type="match status" value="1"/>
</dbReference>
<dbReference type="Proteomes" id="UP000092730">
    <property type="component" value="Chromosome 2"/>
</dbReference>
<dbReference type="AlphaFoldDB" id="A0AAJ8K5G2"/>
<dbReference type="SUPFAM" id="SSF48334">
    <property type="entry name" value="DNA repair protein MutS, domain III"/>
    <property type="match status" value="1"/>
</dbReference>
<comment type="similarity">
    <text evidence="1">Belongs to the DNA mismatch repair MutS family.</text>
</comment>
<feature type="region of interest" description="Disordered" evidence="5">
    <location>
        <begin position="25"/>
        <end position="109"/>
    </location>
</feature>
<dbReference type="PROSITE" id="PS00486">
    <property type="entry name" value="DNA_MISMATCH_REPAIR_2"/>
    <property type="match status" value="1"/>
</dbReference>
<dbReference type="InterPro" id="IPR045076">
    <property type="entry name" value="MutS"/>
</dbReference>
<feature type="region of interest" description="Disordered" evidence="5">
    <location>
        <begin position="1121"/>
        <end position="1166"/>
    </location>
</feature>
<dbReference type="EMBL" id="CP144542">
    <property type="protein sequence ID" value="WVW81175.1"/>
    <property type="molecule type" value="Genomic_DNA"/>
</dbReference>
<feature type="domain" description="DNA mismatch repair proteins mutS family" evidence="6">
    <location>
        <begin position="922"/>
        <end position="938"/>
    </location>
</feature>
<evidence type="ECO:0000256" key="1">
    <source>
        <dbReference type="ARBA" id="ARBA00006271"/>
    </source>
</evidence>
<dbReference type="Gene3D" id="1.10.1420.10">
    <property type="match status" value="2"/>
</dbReference>
<keyword evidence="3" id="KW-0067">ATP-binding</keyword>
<feature type="region of interest" description="Disordered" evidence="5">
    <location>
        <begin position="153"/>
        <end position="187"/>
    </location>
</feature>
<dbReference type="GO" id="GO:0005524">
    <property type="term" value="F:ATP binding"/>
    <property type="evidence" value="ECO:0007669"/>
    <property type="project" value="UniProtKB-KW"/>
</dbReference>
<accession>A0AAJ8K5G2</accession>
<dbReference type="InterPro" id="IPR000432">
    <property type="entry name" value="DNA_mismatch_repair_MutS_C"/>
</dbReference>
<dbReference type="KEGG" id="kbi:30206263"/>
<dbReference type="SMART" id="SM00534">
    <property type="entry name" value="MUTSac"/>
    <property type="match status" value="1"/>
</dbReference>
<dbReference type="Pfam" id="PF05192">
    <property type="entry name" value="MutS_III"/>
    <property type="match status" value="1"/>
</dbReference>
<proteinExistence type="inferred from homology"/>
<dbReference type="RefSeq" id="XP_065725701.1">
    <property type="nucleotide sequence ID" value="XM_065869629.1"/>
</dbReference>
<dbReference type="PANTHER" id="PTHR11361">
    <property type="entry name" value="DNA MISMATCH REPAIR PROTEIN MUTS FAMILY MEMBER"/>
    <property type="match status" value="1"/>
</dbReference>
<feature type="compositionally biased region" description="Gly residues" evidence="5">
    <location>
        <begin position="1126"/>
        <end position="1138"/>
    </location>
</feature>
<keyword evidence="4" id="KW-0238">DNA-binding</keyword>
<dbReference type="GO" id="GO:0140664">
    <property type="term" value="F:ATP-dependent DNA damage sensor activity"/>
    <property type="evidence" value="ECO:0007669"/>
    <property type="project" value="InterPro"/>
</dbReference>